<dbReference type="PANTHER" id="PTHR34667:SF1">
    <property type="entry name" value="D-AMINOACYL-TRNA DEACYLASE"/>
    <property type="match status" value="1"/>
</dbReference>
<dbReference type="EMBL" id="CM000782">
    <property type="protein sequence ID" value="AQK82329.1"/>
    <property type="molecule type" value="Genomic_DNA"/>
</dbReference>
<organism evidence="4">
    <name type="scientific">Zea mays</name>
    <name type="common">Maize</name>
    <dbReference type="NCBI Taxonomy" id="4577"/>
    <lineage>
        <taxon>Eukaryota</taxon>
        <taxon>Viridiplantae</taxon>
        <taxon>Streptophyta</taxon>
        <taxon>Embryophyta</taxon>
        <taxon>Tracheophyta</taxon>
        <taxon>Spermatophyta</taxon>
        <taxon>Magnoliopsida</taxon>
        <taxon>Liliopsida</taxon>
        <taxon>Poales</taxon>
        <taxon>Poaceae</taxon>
        <taxon>PACMAD clade</taxon>
        <taxon>Panicoideae</taxon>
        <taxon>Andropogonodae</taxon>
        <taxon>Andropogoneae</taxon>
        <taxon>Tripsacinae</taxon>
        <taxon>Zea</taxon>
    </lineage>
</organism>
<gene>
    <name evidence="4" type="ORF">ZEAMMB73_Zm00001d036888</name>
</gene>
<dbReference type="IntAct" id="A0A1D6LS98">
    <property type="interactions" value="1"/>
</dbReference>
<dbReference type="Gene3D" id="3.40.50.10700">
    <property type="entry name" value="AF0625-like"/>
    <property type="match status" value="1"/>
</dbReference>
<dbReference type="InterPro" id="IPR007508">
    <property type="entry name" value="DtdA"/>
</dbReference>
<proteinExistence type="predicted"/>
<protein>
    <submittedName>
        <fullName evidence="4">D-aminoacyl-tRNA deacylase</fullName>
    </submittedName>
</protein>
<keyword evidence="2" id="KW-0378">Hydrolase</keyword>
<evidence type="ECO:0000256" key="2">
    <source>
        <dbReference type="ARBA" id="ARBA00022801"/>
    </source>
</evidence>
<dbReference type="InParanoid" id="A0A1D6LS98"/>
<name>A0A1D6LS98_MAIZE</name>
<dbReference type="GO" id="GO:0019478">
    <property type="term" value="P:D-amino acid catabolic process"/>
    <property type="evidence" value="ECO:0007669"/>
    <property type="project" value="InterPro"/>
</dbReference>
<dbReference type="GO" id="GO:0046872">
    <property type="term" value="F:metal ion binding"/>
    <property type="evidence" value="ECO:0007669"/>
    <property type="project" value="UniProtKB-KW"/>
</dbReference>
<dbReference type="AlphaFoldDB" id="A0A1D6LS98"/>
<dbReference type="Gene3D" id="3.40.630.50">
    <property type="entry name" value="AF0625-like"/>
    <property type="match status" value="1"/>
</dbReference>
<dbReference type="GO" id="GO:0051499">
    <property type="term" value="F:D-aminoacyl-tRNA deacylase activity"/>
    <property type="evidence" value="ECO:0007669"/>
    <property type="project" value="InterPro"/>
</dbReference>
<dbReference type="EMBL" id="CM000782">
    <property type="protein sequence ID" value="AQK82326.1"/>
    <property type="molecule type" value="Genomic_DNA"/>
</dbReference>
<accession>A0A1D6LS98</accession>
<dbReference type="ExpressionAtlas" id="A0A1D6LS98">
    <property type="expression patterns" value="baseline and differential"/>
</dbReference>
<dbReference type="InterPro" id="IPR018033">
    <property type="entry name" value="Deacylase_DtdA_archaea"/>
</dbReference>
<evidence type="ECO:0000256" key="3">
    <source>
        <dbReference type="ARBA" id="ARBA00022833"/>
    </source>
</evidence>
<dbReference type="FunCoup" id="A0A1D6LS98">
    <property type="interactions" value="182"/>
</dbReference>
<dbReference type="Pfam" id="PF04414">
    <property type="entry name" value="tRNA_deacylase"/>
    <property type="match status" value="1"/>
</dbReference>
<dbReference type="PIRSF" id="PIRSF016210">
    <property type="entry name" value="UCP016210"/>
    <property type="match status" value="1"/>
</dbReference>
<dbReference type="PANTHER" id="PTHR34667">
    <property type="entry name" value="D-AMINOACYL-TRNA DEACYLASE"/>
    <property type="match status" value="1"/>
</dbReference>
<keyword evidence="1" id="KW-0479">Metal-binding</keyword>
<keyword evidence="3" id="KW-0862">Zinc</keyword>
<evidence type="ECO:0000313" key="4">
    <source>
        <dbReference type="EMBL" id="AQK82329.1"/>
    </source>
</evidence>
<dbReference type="FunFam" id="3.40.50.10700:FF:000001">
    <property type="entry name" value="D-aminoacyl-tRNA deacylase"/>
    <property type="match status" value="1"/>
</dbReference>
<dbReference type="SMR" id="A0A1D6LS98"/>
<dbReference type="FunFam" id="3.40.630.50:FF:000001">
    <property type="entry name" value="D-aminoacyl-tRNA deacylase"/>
    <property type="match status" value="1"/>
</dbReference>
<sequence length="332" mass="36565">MVVLVVATTSDPASIGPAAAFLAMPGWSPGPPIAEAMESFTNGNVRLLKHERSIVAEDDLDQRWQEATGESVSEVIFLSKHTAVSKRPALTVHPIGVPHLKEDETPPQGGTPGWAAIPSPRIGPWLRLMQKIAVEQGLVPEFEVTLEATHHGPVTSTPTMFVEIVGRVDYCTIEDILSKIINRRFYGKVLVWRMEMLLELGRGEFGKYHHKGHLSCKLPNCEKVLLGIGGGHYVPRHMDIVIKDGVWVGHLLSGYSLPMDMSSQVNVKSSEEVAGMWKHSIKVSYEATKAAFPGGEVIAHLDHKSFKGWQKNAVTCFLQEQNIRIGKPSDFL</sequence>
<evidence type="ECO:0000256" key="1">
    <source>
        <dbReference type="ARBA" id="ARBA00022723"/>
    </source>
</evidence>
<dbReference type="STRING" id="4577.A0A1D6LS98"/>
<dbReference type="SUPFAM" id="SSF142535">
    <property type="entry name" value="AF0625-like"/>
    <property type="match status" value="1"/>
</dbReference>
<reference evidence="4" key="1">
    <citation type="submission" date="2015-12" db="EMBL/GenBank/DDBJ databases">
        <title>Update maize B73 reference genome by single molecule sequencing technologies.</title>
        <authorList>
            <consortium name="Maize Genome Sequencing Project"/>
            <person name="Ware D."/>
        </authorList>
    </citation>
    <scope>NUCLEOTIDE SEQUENCE</scope>
    <source>
        <tissue evidence="4">Seedling</tissue>
    </source>
</reference>